<feature type="transmembrane region" description="Helical" evidence="12">
    <location>
        <begin position="157"/>
        <end position="190"/>
    </location>
</feature>
<comment type="cofactor">
    <cofactor evidence="1">
        <name>Zn(2+)</name>
        <dbReference type="ChEBI" id="CHEBI:29105"/>
    </cofactor>
</comment>
<evidence type="ECO:0000256" key="5">
    <source>
        <dbReference type="ARBA" id="ARBA00022692"/>
    </source>
</evidence>
<keyword evidence="11 12" id="KW-0472">Membrane</keyword>
<feature type="domain" description="Peptidase M50" evidence="13">
    <location>
        <begin position="30"/>
        <end position="102"/>
    </location>
</feature>
<comment type="subcellular location">
    <subcellularLocation>
        <location evidence="2">Membrane</location>
        <topology evidence="2">Multi-pass membrane protein</topology>
    </subcellularLocation>
</comment>
<evidence type="ECO:0000256" key="11">
    <source>
        <dbReference type="ARBA" id="ARBA00023136"/>
    </source>
</evidence>
<dbReference type="Pfam" id="PF02163">
    <property type="entry name" value="Peptidase_M50"/>
    <property type="match status" value="1"/>
</dbReference>
<dbReference type="Proteomes" id="UP000281498">
    <property type="component" value="Unassembled WGS sequence"/>
</dbReference>
<dbReference type="GO" id="GO:0006508">
    <property type="term" value="P:proteolysis"/>
    <property type="evidence" value="ECO:0007669"/>
    <property type="project" value="UniProtKB-KW"/>
</dbReference>
<dbReference type="GO" id="GO:0046872">
    <property type="term" value="F:metal ion binding"/>
    <property type="evidence" value="ECO:0007669"/>
    <property type="project" value="UniProtKB-KW"/>
</dbReference>
<feature type="transmembrane region" description="Helical" evidence="12">
    <location>
        <begin position="12"/>
        <end position="39"/>
    </location>
</feature>
<feature type="transmembrane region" description="Helical" evidence="12">
    <location>
        <begin position="81"/>
        <end position="102"/>
    </location>
</feature>
<dbReference type="GO" id="GO:0016020">
    <property type="term" value="C:membrane"/>
    <property type="evidence" value="ECO:0007669"/>
    <property type="project" value="UniProtKB-SubCell"/>
</dbReference>
<name>A0A3A9K4W3_9BACI</name>
<evidence type="ECO:0000256" key="3">
    <source>
        <dbReference type="ARBA" id="ARBA00007931"/>
    </source>
</evidence>
<dbReference type="EMBL" id="PDOE01000010">
    <property type="protein sequence ID" value="RKL65900.1"/>
    <property type="molecule type" value="Genomic_DNA"/>
</dbReference>
<keyword evidence="4 14" id="KW-0645">Protease</keyword>
<feature type="transmembrane region" description="Helical" evidence="12">
    <location>
        <begin position="114"/>
        <end position="133"/>
    </location>
</feature>
<dbReference type="CDD" id="cd06161">
    <property type="entry name" value="S2P-M50_SpoIVFB"/>
    <property type="match status" value="1"/>
</dbReference>
<evidence type="ECO:0000256" key="1">
    <source>
        <dbReference type="ARBA" id="ARBA00001947"/>
    </source>
</evidence>
<evidence type="ECO:0000313" key="15">
    <source>
        <dbReference type="Proteomes" id="UP000281498"/>
    </source>
</evidence>
<comment type="similarity">
    <text evidence="3">Belongs to the peptidase M50B family.</text>
</comment>
<evidence type="ECO:0000256" key="2">
    <source>
        <dbReference type="ARBA" id="ARBA00004141"/>
    </source>
</evidence>
<keyword evidence="9 12" id="KW-1133">Transmembrane helix</keyword>
<evidence type="ECO:0000256" key="9">
    <source>
        <dbReference type="ARBA" id="ARBA00022989"/>
    </source>
</evidence>
<sequence>MIDFIRKITIHPVLWVILGIGGMTGLFKEILMILIIVFIHELGHSLVALRFGWRIRKITLLPFGGMAEMDEYGNRPAKEEILVTIAGPIQHIWLIGISYLLVTTPVWSEGDHRLFLFHNLTILAFNLLPVLPLDGGKLIFTLTSMFLPFQKSYDRSFGLSVFLLINLTCISLLILPFHLNLIVIICFIWVQHYLEWRQRHYHFLRFILERNSSKQVREIQLMQVSSGLTVAQAIQKIYREKELIFYFKKGNEVVQVNEKKLLQAYFQRNARGVAISHLA</sequence>
<keyword evidence="7" id="KW-0378">Hydrolase</keyword>
<evidence type="ECO:0000259" key="13">
    <source>
        <dbReference type="Pfam" id="PF02163"/>
    </source>
</evidence>
<dbReference type="RefSeq" id="WP_110935024.1">
    <property type="nucleotide sequence ID" value="NZ_KZ614146.1"/>
</dbReference>
<dbReference type="AlphaFoldDB" id="A0A3A9K4W3"/>
<dbReference type="OrthoDB" id="166377at2"/>
<evidence type="ECO:0000256" key="8">
    <source>
        <dbReference type="ARBA" id="ARBA00022833"/>
    </source>
</evidence>
<evidence type="ECO:0000256" key="4">
    <source>
        <dbReference type="ARBA" id="ARBA00022670"/>
    </source>
</evidence>
<evidence type="ECO:0000256" key="6">
    <source>
        <dbReference type="ARBA" id="ARBA00022723"/>
    </source>
</evidence>
<protein>
    <submittedName>
        <fullName evidence="14">Protease</fullName>
    </submittedName>
</protein>
<keyword evidence="5 12" id="KW-0812">Transmembrane</keyword>
<organism evidence="14 15">
    <name type="scientific">Salipaludibacillus neizhouensis</name>
    <dbReference type="NCBI Taxonomy" id="885475"/>
    <lineage>
        <taxon>Bacteria</taxon>
        <taxon>Bacillati</taxon>
        <taxon>Bacillota</taxon>
        <taxon>Bacilli</taxon>
        <taxon>Bacillales</taxon>
        <taxon>Bacillaceae</taxon>
    </lineage>
</organism>
<proteinExistence type="inferred from homology"/>
<keyword evidence="6" id="KW-0479">Metal-binding</keyword>
<dbReference type="GO" id="GO:0008237">
    <property type="term" value="F:metallopeptidase activity"/>
    <property type="evidence" value="ECO:0007669"/>
    <property type="project" value="UniProtKB-KW"/>
</dbReference>
<evidence type="ECO:0000256" key="12">
    <source>
        <dbReference type="SAM" id="Phobius"/>
    </source>
</evidence>
<accession>A0A3A9K4W3</accession>
<evidence type="ECO:0000256" key="7">
    <source>
        <dbReference type="ARBA" id="ARBA00022801"/>
    </source>
</evidence>
<gene>
    <name evidence="14" type="ORF">CR203_17655</name>
</gene>
<reference evidence="14 15" key="1">
    <citation type="submission" date="2017-10" db="EMBL/GenBank/DDBJ databases">
        <title>Bacillus sp. nov., a halophilic bacterium isolated from a Keqin Lake.</title>
        <authorList>
            <person name="Wang H."/>
        </authorList>
    </citation>
    <scope>NUCLEOTIDE SEQUENCE [LARGE SCALE GENOMIC DNA]</scope>
    <source>
        <strain evidence="14 15">KCTC 13187</strain>
    </source>
</reference>
<keyword evidence="15" id="KW-1185">Reference proteome</keyword>
<evidence type="ECO:0000313" key="14">
    <source>
        <dbReference type="EMBL" id="RKL65900.1"/>
    </source>
</evidence>
<dbReference type="InterPro" id="IPR008915">
    <property type="entry name" value="Peptidase_M50"/>
</dbReference>
<evidence type="ECO:0000256" key="10">
    <source>
        <dbReference type="ARBA" id="ARBA00023049"/>
    </source>
</evidence>
<dbReference type="PANTHER" id="PTHR39188:SF3">
    <property type="entry name" value="STAGE IV SPORULATION PROTEIN FB"/>
    <property type="match status" value="1"/>
</dbReference>
<comment type="caution">
    <text evidence="14">The sequence shown here is derived from an EMBL/GenBank/DDBJ whole genome shotgun (WGS) entry which is preliminary data.</text>
</comment>
<keyword evidence="10" id="KW-0482">Metalloprotease</keyword>
<dbReference type="PANTHER" id="PTHR39188">
    <property type="entry name" value="MEMBRANE-ASSOCIATED ZINC METALLOPROTEASE M50B"/>
    <property type="match status" value="1"/>
</dbReference>
<keyword evidence="8" id="KW-0862">Zinc</keyword>